<name>A0A100W135_9MYCO</name>
<dbReference type="OrthoDB" id="4760221at2"/>
<accession>A0A100W135</accession>
<keyword evidence="2" id="KW-1185">Reference proteome</keyword>
<dbReference type="InterPro" id="IPR023840">
    <property type="entry name" value="T7SS_Rv3446c"/>
</dbReference>
<sequence length="378" mass="39776">MTTAVIEAGPVLVRGPGTVADEPARIAVECIDDAVALVDDEPVRVEDLWAQVIRAAAGRNLEAPIVVCPTWWTTDQTDRIRTATVELDAVVLHRAQALAATLDHPSWAVVEIADELMMVSCEDAESVRLVRRGEPCALAGDVVHATRGATQVIVDAPCEVSGAAALARAVGDAVRAHGATVSMAGPRMLSTGARAAVPREEVPAFTVTRRRRGARHLIGIAVAAAIACAGLAARPGAVAEQKALVEGRVGMQVPADWHVRRVTSGPGSARVEVVSVADPDTVIYLTQSPIDTADLQAVADTLRRALDQQPAGVFTDFNPADRIADRPVVSYREVRGGREIGWAVFADKTVRIAVGCQGPAERRAAPCEAAIRSAHAVL</sequence>
<organism evidence="1 2">
    <name type="scientific">Mycolicibacterium brisbanense</name>
    <dbReference type="NCBI Taxonomy" id="146020"/>
    <lineage>
        <taxon>Bacteria</taxon>
        <taxon>Bacillati</taxon>
        <taxon>Actinomycetota</taxon>
        <taxon>Actinomycetes</taxon>
        <taxon>Mycobacteriales</taxon>
        <taxon>Mycobacteriaceae</taxon>
        <taxon>Mycolicibacterium</taxon>
    </lineage>
</organism>
<gene>
    <name evidence="1" type="ORF">RMCB_3780</name>
</gene>
<proteinExistence type="predicted"/>
<reference evidence="2" key="2">
    <citation type="submission" date="2016-02" db="EMBL/GenBank/DDBJ databases">
        <title>Draft genome sequence of five rapidly growing Mycobacterium species.</title>
        <authorList>
            <person name="Katahira K."/>
            <person name="Gotou Y."/>
            <person name="Iida K."/>
            <person name="Ogura Y."/>
            <person name="Hayashi T."/>
        </authorList>
    </citation>
    <scope>NUCLEOTIDE SEQUENCE [LARGE SCALE GENOMIC DNA]</scope>
    <source>
        <strain evidence="2">JCM15654</strain>
    </source>
</reference>
<dbReference type="EMBL" id="BCSX01000035">
    <property type="protein sequence ID" value="GAS89684.1"/>
    <property type="molecule type" value="Genomic_DNA"/>
</dbReference>
<dbReference type="STRING" id="146020.RMCB_3780"/>
<evidence type="ECO:0000313" key="2">
    <source>
        <dbReference type="Proteomes" id="UP000069620"/>
    </source>
</evidence>
<dbReference type="AlphaFoldDB" id="A0A100W135"/>
<comment type="caution">
    <text evidence="1">The sequence shown here is derived from an EMBL/GenBank/DDBJ whole genome shotgun (WGS) entry which is preliminary data.</text>
</comment>
<evidence type="ECO:0000313" key="1">
    <source>
        <dbReference type="EMBL" id="GAS89684.1"/>
    </source>
</evidence>
<dbReference type="RefSeq" id="WP_062830028.1">
    <property type="nucleotide sequence ID" value="NZ_BCSX01000035.1"/>
</dbReference>
<reference evidence="2" key="1">
    <citation type="journal article" date="2016" name="Genome Announc.">
        <title>Draft Genome Sequences of Five Rapidly Growing Mycobacterium Species, M. thermoresistibile, M. fortuitum subsp. acetamidolyticum, M. canariasense, M. brisbanense, and M. novocastrense.</title>
        <authorList>
            <person name="Katahira K."/>
            <person name="Ogura Y."/>
            <person name="Gotoh Y."/>
            <person name="Hayashi T."/>
        </authorList>
    </citation>
    <scope>NUCLEOTIDE SEQUENCE [LARGE SCALE GENOMIC DNA]</scope>
    <source>
        <strain evidence="2">JCM15654</strain>
    </source>
</reference>
<dbReference type="NCBIfam" id="TIGR03931">
    <property type="entry name" value="T7SS_Rv3446c"/>
    <property type="match status" value="1"/>
</dbReference>
<protein>
    <submittedName>
        <fullName evidence="1">Type VII secretion-associated protein, Rv3446c f amily, C-terminal domain protein</fullName>
    </submittedName>
</protein>
<dbReference type="Proteomes" id="UP000069620">
    <property type="component" value="Unassembled WGS sequence"/>
</dbReference>